<reference evidence="1" key="1">
    <citation type="journal article" date="2022" name="bioRxiv">
        <title>Sequencing and chromosome-scale assembly of the giantPleurodeles waltlgenome.</title>
        <authorList>
            <person name="Brown T."/>
            <person name="Elewa A."/>
            <person name="Iarovenko S."/>
            <person name="Subramanian E."/>
            <person name="Araus A.J."/>
            <person name="Petzold A."/>
            <person name="Susuki M."/>
            <person name="Suzuki K.-i.T."/>
            <person name="Hayashi T."/>
            <person name="Toyoda A."/>
            <person name="Oliveira C."/>
            <person name="Osipova E."/>
            <person name="Leigh N.D."/>
            <person name="Simon A."/>
            <person name="Yun M.H."/>
        </authorList>
    </citation>
    <scope>NUCLEOTIDE SEQUENCE</scope>
    <source>
        <strain evidence="1">20211129_DDA</strain>
        <tissue evidence="1">Liver</tissue>
    </source>
</reference>
<dbReference type="EMBL" id="JANPWB010000009">
    <property type="protein sequence ID" value="KAJ1154359.1"/>
    <property type="molecule type" value="Genomic_DNA"/>
</dbReference>
<dbReference type="Proteomes" id="UP001066276">
    <property type="component" value="Chromosome 5"/>
</dbReference>
<name>A0AAV7RPY5_PLEWA</name>
<organism evidence="1 2">
    <name type="scientific">Pleurodeles waltl</name>
    <name type="common">Iberian ribbed newt</name>
    <dbReference type="NCBI Taxonomy" id="8319"/>
    <lineage>
        <taxon>Eukaryota</taxon>
        <taxon>Metazoa</taxon>
        <taxon>Chordata</taxon>
        <taxon>Craniata</taxon>
        <taxon>Vertebrata</taxon>
        <taxon>Euteleostomi</taxon>
        <taxon>Amphibia</taxon>
        <taxon>Batrachia</taxon>
        <taxon>Caudata</taxon>
        <taxon>Salamandroidea</taxon>
        <taxon>Salamandridae</taxon>
        <taxon>Pleurodelinae</taxon>
        <taxon>Pleurodeles</taxon>
    </lineage>
</organism>
<keyword evidence="2" id="KW-1185">Reference proteome</keyword>
<evidence type="ECO:0000313" key="1">
    <source>
        <dbReference type="EMBL" id="KAJ1154359.1"/>
    </source>
</evidence>
<comment type="caution">
    <text evidence="1">The sequence shown here is derived from an EMBL/GenBank/DDBJ whole genome shotgun (WGS) entry which is preliminary data.</text>
</comment>
<protein>
    <submittedName>
        <fullName evidence="1">Uncharacterized protein</fullName>
    </submittedName>
</protein>
<accession>A0AAV7RPY5</accession>
<gene>
    <name evidence="1" type="ORF">NDU88_007111</name>
</gene>
<dbReference type="AlphaFoldDB" id="A0AAV7RPY5"/>
<evidence type="ECO:0000313" key="2">
    <source>
        <dbReference type="Proteomes" id="UP001066276"/>
    </source>
</evidence>
<sequence length="81" mass="8690">MARARLDVHRASKNQGCVRGTVLVRPLQHPIPKTMGGLSAVGRPHLSNPTRNVFPAEKGGTGDSDCMMFPIPAIAHYDLDG</sequence>
<proteinExistence type="predicted"/>